<evidence type="ECO:0000313" key="9">
    <source>
        <dbReference type="Proteomes" id="UP000470384"/>
    </source>
</evidence>
<keyword evidence="5 6" id="KW-0143">Chaperone</keyword>
<feature type="region of interest" description="Disordered" evidence="7">
    <location>
        <begin position="1"/>
        <end position="25"/>
    </location>
</feature>
<name>A0A845Q907_9HYPH</name>
<dbReference type="GO" id="GO:0051082">
    <property type="term" value="F:unfolded protein binding"/>
    <property type="evidence" value="ECO:0007669"/>
    <property type="project" value="InterPro"/>
</dbReference>
<evidence type="ECO:0000256" key="2">
    <source>
        <dbReference type="ARBA" id="ARBA00022448"/>
    </source>
</evidence>
<dbReference type="GeneID" id="300656050"/>
<dbReference type="Gene3D" id="3.10.420.10">
    <property type="entry name" value="SecB-like"/>
    <property type="match status" value="1"/>
</dbReference>
<evidence type="ECO:0000256" key="6">
    <source>
        <dbReference type="HAMAP-Rule" id="MF_00821"/>
    </source>
</evidence>
<comment type="function">
    <text evidence="6">One of the proteins required for the normal export of preproteins out of the cell cytoplasm. It is a molecular chaperone that binds to a subset of precursor proteins, maintaining them in a translocation-competent state. It also specifically binds to its receptor SecA.</text>
</comment>
<dbReference type="GO" id="GO:0015031">
    <property type="term" value="P:protein transport"/>
    <property type="evidence" value="ECO:0007669"/>
    <property type="project" value="UniProtKB-UniRule"/>
</dbReference>
<accession>A0A845Q907</accession>
<evidence type="ECO:0000256" key="1">
    <source>
        <dbReference type="ARBA" id="ARBA00009990"/>
    </source>
</evidence>
<feature type="compositionally biased region" description="Low complexity" evidence="7">
    <location>
        <begin position="1"/>
        <end position="17"/>
    </location>
</feature>
<organism evidence="8 9">
    <name type="scientific">Pyruvatibacter mobilis</name>
    <dbReference type="NCBI Taxonomy" id="1712261"/>
    <lineage>
        <taxon>Bacteria</taxon>
        <taxon>Pseudomonadati</taxon>
        <taxon>Pseudomonadota</taxon>
        <taxon>Alphaproteobacteria</taxon>
        <taxon>Hyphomicrobiales</taxon>
        <taxon>Parvibaculaceae</taxon>
        <taxon>Pyruvatibacter</taxon>
    </lineage>
</organism>
<keyword evidence="3 6" id="KW-0653">Protein transport</keyword>
<evidence type="ECO:0000256" key="3">
    <source>
        <dbReference type="ARBA" id="ARBA00022927"/>
    </source>
</evidence>
<dbReference type="RefSeq" id="WP_027840384.1">
    <property type="nucleotide sequence ID" value="NZ_BMHN01000001.1"/>
</dbReference>
<protein>
    <recommendedName>
        <fullName evidence="6">Protein-export protein SecB</fullName>
    </recommendedName>
</protein>
<evidence type="ECO:0000313" key="8">
    <source>
        <dbReference type="EMBL" id="NBG95135.1"/>
    </source>
</evidence>
<comment type="caution">
    <text evidence="8">The sequence shown here is derived from an EMBL/GenBank/DDBJ whole genome shotgun (WGS) entry which is preliminary data.</text>
</comment>
<dbReference type="InterPro" id="IPR003708">
    <property type="entry name" value="SecB"/>
</dbReference>
<dbReference type="PANTHER" id="PTHR36918">
    <property type="match status" value="1"/>
</dbReference>
<dbReference type="GO" id="GO:0005737">
    <property type="term" value="C:cytoplasm"/>
    <property type="evidence" value="ECO:0007669"/>
    <property type="project" value="UniProtKB-SubCell"/>
</dbReference>
<dbReference type="AlphaFoldDB" id="A0A845Q907"/>
<evidence type="ECO:0000256" key="7">
    <source>
        <dbReference type="SAM" id="MobiDB-lite"/>
    </source>
</evidence>
<keyword evidence="4 6" id="KW-0811">Translocation</keyword>
<gene>
    <name evidence="6 8" type="primary">secB</name>
    <name evidence="8" type="ORF">GTQ45_05260</name>
</gene>
<dbReference type="Pfam" id="PF02556">
    <property type="entry name" value="SecB"/>
    <property type="match status" value="1"/>
</dbReference>
<comment type="subunit">
    <text evidence="6">Homotetramer, a dimer of dimers. One homotetramer interacts with 1 SecA dimer.</text>
</comment>
<reference evidence="8 9" key="1">
    <citation type="journal article" date="2016" name="Int. J. Syst. Evol. Microbiol.">
        <title>Pyruvatibacter mobilis gen. nov., sp. nov., a marine bacterium from the culture broth of Picochlorum sp. 122.</title>
        <authorList>
            <person name="Wang G."/>
            <person name="Tang M."/>
            <person name="Wu H."/>
            <person name="Dai S."/>
            <person name="Li T."/>
            <person name="Chen C."/>
            <person name="He H."/>
            <person name="Fan J."/>
            <person name="Xiang W."/>
            <person name="Li X."/>
        </authorList>
    </citation>
    <scope>NUCLEOTIDE SEQUENCE [LARGE SCALE GENOMIC DNA]</scope>
    <source>
        <strain evidence="8 9">GYP-11</strain>
    </source>
</reference>
<keyword evidence="6" id="KW-0963">Cytoplasm</keyword>
<sequence>MTDTPAADANGSANGAANGNGGEGQAMPPQIRILGQYIKDLSFENPNAPGGFTNQAPQINVSVDVRVPGNQDNDYEIELRLTADAKVEDKQVFLVELVYGAVFRLENIPAQGLQPVLLIECPRIIFPFARRIIADMTRDGGFPPLMIDPIDFAALYRQRLDQQQAAQQGDAPAGDA</sequence>
<dbReference type="GO" id="GO:0006457">
    <property type="term" value="P:protein folding"/>
    <property type="evidence" value="ECO:0007669"/>
    <property type="project" value="UniProtKB-UniRule"/>
</dbReference>
<dbReference type="GO" id="GO:0051262">
    <property type="term" value="P:protein tetramerization"/>
    <property type="evidence" value="ECO:0007669"/>
    <property type="project" value="InterPro"/>
</dbReference>
<evidence type="ECO:0000256" key="4">
    <source>
        <dbReference type="ARBA" id="ARBA00023010"/>
    </source>
</evidence>
<dbReference type="PRINTS" id="PR01594">
    <property type="entry name" value="SECBCHAPRONE"/>
</dbReference>
<dbReference type="SUPFAM" id="SSF54611">
    <property type="entry name" value="SecB-like"/>
    <property type="match status" value="1"/>
</dbReference>
<proteinExistence type="inferred from homology"/>
<dbReference type="InterPro" id="IPR035958">
    <property type="entry name" value="SecB-like_sf"/>
</dbReference>
<comment type="subcellular location">
    <subcellularLocation>
        <location evidence="6">Cytoplasm</location>
    </subcellularLocation>
</comment>
<evidence type="ECO:0000256" key="5">
    <source>
        <dbReference type="ARBA" id="ARBA00023186"/>
    </source>
</evidence>
<keyword evidence="9" id="KW-1185">Reference proteome</keyword>
<dbReference type="HAMAP" id="MF_00821">
    <property type="entry name" value="SecB"/>
    <property type="match status" value="1"/>
</dbReference>
<keyword evidence="2 6" id="KW-0813">Transport</keyword>
<dbReference type="NCBIfam" id="NF004392">
    <property type="entry name" value="PRK05751.1-3"/>
    <property type="match status" value="1"/>
</dbReference>
<dbReference type="PANTHER" id="PTHR36918:SF1">
    <property type="entry name" value="PROTEIN-EXPORT PROTEIN SECB"/>
    <property type="match status" value="1"/>
</dbReference>
<comment type="similarity">
    <text evidence="1 6">Belongs to the SecB family.</text>
</comment>
<dbReference type="NCBIfam" id="TIGR00809">
    <property type="entry name" value="secB"/>
    <property type="match status" value="1"/>
</dbReference>
<dbReference type="Proteomes" id="UP000470384">
    <property type="component" value="Unassembled WGS sequence"/>
</dbReference>
<dbReference type="OrthoDB" id="9795145at2"/>
<dbReference type="EMBL" id="WXYQ01000004">
    <property type="protein sequence ID" value="NBG95135.1"/>
    <property type="molecule type" value="Genomic_DNA"/>
</dbReference>